<proteinExistence type="predicted"/>
<evidence type="ECO:0000313" key="3">
    <source>
        <dbReference type="Proteomes" id="UP000479710"/>
    </source>
</evidence>
<feature type="region of interest" description="Disordered" evidence="1">
    <location>
        <begin position="1"/>
        <end position="38"/>
    </location>
</feature>
<dbReference type="AlphaFoldDB" id="A0A6G1DZS6"/>
<organism evidence="2 3">
    <name type="scientific">Oryza meyeriana var. granulata</name>
    <dbReference type="NCBI Taxonomy" id="110450"/>
    <lineage>
        <taxon>Eukaryota</taxon>
        <taxon>Viridiplantae</taxon>
        <taxon>Streptophyta</taxon>
        <taxon>Embryophyta</taxon>
        <taxon>Tracheophyta</taxon>
        <taxon>Spermatophyta</taxon>
        <taxon>Magnoliopsida</taxon>
        <taxon>Liliopsida</taxon>
        <taxon>Poales</taxon>
        <taxon>Poaceae</taxon>
        <taxon>BOP clade</taxon>
        <taxon>Oryzoideae</taxon>
        <taxon>Oryzeae</taxon>
        <taxon>Oryzinae</taxon>
        <taxon>Oryza</taxon>
        <taxon>Oryza meyeriana</taxon>
    </lineage>
</organism>
<sequence>MAGKPVHGKVGAAAGEPSRTRACPSCGYEQSSPGEEGGERPRWFLAWRHAVILTELSHPLKRDPAWLLPLLIILLDLQI</sequence>
<evidence type="ECO:0000313" key="2">
    <source>
        <dbReference type="EMBL" id="KAF0918375.1"/>
    </source>
</evidence>
<keyword evidence="3" id="KW-1185">Reference proteome</keyword>
<protein>
    <submittedName>
        <fullName evidence="2">Uncharacterized protein</fullName>
    </submittedName>
</protein>
<comment type="caution">
    <text evidence="2">The sequence shown here is derived from an EMBL/GenBank/DDBJ whole genome shotgun (WGS) entry which is preliminary data.</text>
</comment>
<name>A0A6G1DZS6_9ORYZ</name>
<dbReference type="Proteomes" id="UP000479710">
    <property type="component" value="Unassembled WGS sequence"/>
</dbReference>
<gene>
    <name evidence="2" type="ORF">E2562_023537</name>
</gene>
<reference evidence="2 3" key="1">
    <citation type="submission" date="2019-11" db="EMBL/GenBank/DDBJ databases">
        <title>Whole genome sequence of Oryza granulata.</title>
        <authorList>
            <person name="Li W."/>
        </authorList>
    </citation>
    <scope>NUCLEOTIDE SEQUENCE [LARGE SCALE GENOMIC DNA]</scope>
    <source>
        <strain evidence="3">cv. Menghai</strain>
        <tissue evidence="2">Leaf</tissue>
    </source>
</reference>
<dbReference type="EMBL" id="SPHZ02000005">
    <property type="protein sequence ID" value="KAF0918375.1"/>
    <property type="molecule type" value="Genomic_DNA"/>
</dbReference>
<evidence type="ECO:0000256" key="1">
    <source>
        <dbReference type="SAM" id="MobiDB-lite"/>
    </source>
</evidence>
<accession>A0A6G1DZS6</accession>